<evidence type="ECO:0000256" key="6">
    <source>
        <dbReference type="ARBA" id="ARBA00022727"/>
    </source>
</evidence>
<keyword evidence="4" id="KW-0808">Transferase</keyword>
<dbReference type="GO" id="GO:0000287">
    <property type="term" value="F:magnesium ion binding"/>
    <property type="evidence" value="ECO:0007669"/>
    <property type="project" value="InterPro"/>
</dbReference>
<dbReference type="SUPFAM" id="SSF53271">
    <property type="entry name" value="PRTase-like"/>
    <property type="match status" value="1"/>
</dbReference>
<dbReference type="GO" id="GO:0016301">
    <property type="term" value="F:kinase activity"/>
    <property type="evidence" value="ECO:0007669"/>
    <property type="project" value="UniProtKB-KW"/>
</dbReference>
<dbReference type="InterPro" id="IPR000842">
    <property type="entry name" value="PRib_PP_synth_CS"/>
</dbReference>
<dbReference type="GO" id="GO:0004749">
    <property type="term" value="F:ribose phosphate diphosphokinase activity"/>
    <property type="evidence" value="ECO:0007669"/>
    <property type="project" value="UniProtKB-EC"/>
</dbReference>
<name>A0A1C3ZYL5_9BACT</name>
<dbReference type="GO" id="GO:0006015">
    <property type="term" value="P:5-phosphoribose 1-diphosphate biosynthetic process"/>
    <property type="evidence" value="ECO:0007669"/>
    <property type="project" value="TreeGrafter"/>
</dbReference>
<dbReference type="EC" id="2.7.6.1" evidence="3"/>
<evidence type="ECO:0000256" key="9">
    <source>
        <dbReference type="ARBA" id="ARBA00022840"/>
    </source>
</evidence>
<dbReference type="CDD" id="cd06223">
    <property type="entry name" value="PRTases_typeI"/>
    <property type="match status" value="1"/>
</dbReference>
<evidence type="ECO:0000256" key="14">
    <source>
        <dbReference type="ARBA" id="ARBA00061444"/>
    </source>
</evidence>
<evidence type="ECO:0000256" key="10">
    <source>
        <dbReference type="ARBA" id="ARBA00022842"/>
    </source>
</evidence>
<dbReference type="Proteomes" id="UP000242818">
    <property type="component" value="Unassembled WGS sequence"/>
</dbReference>
<dbReference type="Pfam" id="PF13793">
    <property type="entry name" value="Pribosyltran_N"/>
    <property type="match status" value="1"/>
</dbReference>
<dbReference type="STRING" id="1335309.GA0116948_101611"/>
<dbReference type="PROSITE" id="PS00114">
    <property type="entry name" value="PRPP_SYNTHASE"/>
    <property type="match status" value="1"/>
</dbReference>
<keyword evidence="6" id="KW-0545">Nucleotide biosynthesis</keyword>
<accession>A0A1C3ZYL5</accession>
<keyword evidence="7" id="KW-0547">Nucleotide-binding</keyword>
<keyword evidence="16" id="KW-0812">Transmembrane</keyword>
<dbReference type="GO" id="GO:0005737">
    <property type="term" value="C:cytoplasm"/>
    <property type="evidence" value="ECO:0007669"/>
    <property type="project" value="TreeGrafter"/>
</dbReference>
<dbReference type="InterPro" id="IPR029099">
    <property type="entry name" value="Pribosyltran_N"/>
</dbReference>
<dbReference type="GO" id="GO:0006164">
    <property type="term" value="P:purine nucleotide biosynthetic process"/>
    <property type="evidence" value="ECO:0007669"/>
    <property type="project" value="TreeGrafter"/>
</dbReference>
<reference evidence="18 19" key="1">
    <citation type="submission" date="2016-08" db="EMBL/GenBank/DDBJ databases">
        <authorList>
            <person name="Seilhamer J.J."/>
        </authorList>
    </citation>
    <scope>NUCLEOTIDE SEQUENCE [LARGE SCALE GENOMIC DNA]</scope>
    <source>
        <strain evidence="18 19">A37T2</strain>
    </source>
</reference>
<evidence type="ECO:0000256" key="12">
    <source>
        <dbReference type="ARBA" id="ARBA00049535"/>
    </source>
</evidence>
<dbReference type="Gene3D" id="3.40.50.2020">
    <property type="match status" value="2"/>
</dbReference>
<dbReference type="PANTHER" id="PTHR10210">
    <property type="entry name" value="RIBOSE-PHOSPHATE DIPHOSPHOKINASE FAMILY MEMBER"/>
    <property type="match status" value="1"/>
</dbReference>
<evidence type="ECO:0000256" key="5">
    <source>
        <dbReference type="ARBA" id="ARBA00022723"/>
    </source>
</evidence>
<keyword evidence="8 18" id="KW-0418">Kinase</keyword>
<evidence type="ECO:0000256" key="13">
    <source>
        <dbReference type="ARBA" id="ARBA00054914"/>
    </source>
</evidence>
<dbReference type="GO" id="GO:0002189">
    <property type="term" value="C:ribose phosphate diphosphokinase complex"/>
    <property type="evidence" value="ECO:0007669"/>
    <property type="project" value="TreeGrafter"/>
</dbReference>
<gene>
    <name evidence="18" type="ORF">GA0116948_101611</name>
</gene>
<dbReference type="NCBIfam" id="TIGR01251">
    <property type="entry name" value="ribP_PPkin"/>
    <property type="match status" value="1"/>
</dbReference>
<dbReference type="PANTHER" id="PTHR10210:SF41">
    <property type="entry name" value="RIBOSE-PHOSPHATE PYROPHOSPHOKINASE 1, CHLOROPLASTIC"/>
    <property type="match status" value="1"/>
</dbReference>
<evidence type="ECO:0000256" key="4">
    <source>
        <dbReference type="ARBA" id="ARBA00022679"/>
    </source>
</evidence>
<evidence type="ECO:0000313" key="19">
    <source>
        <dbReference type="Proteomes" id="UP000242818"/>
    </source>
</evidence>
<evidence type="ECO:0000256" key="16">
    <source>
        <dbReference type="SAM" id="Phobius"/>
    </source>
</evidence>
<dbReference type="NCBIfam" id="NF002320">
    <property type="entry name" value="PRK01259.1"/>
    <property type="match status" value="1"/>
</dbReference>
<comment type="similarity">
    <text evidence="14">Belongs to the ribose-phosphate pyrophosphokinase family. Class I subfamily.</text>
</comment>
<sequence length="357" mass="39363">MSGAKIFFSTKSFSLIPGAFMLYFFILVAFIVIISHPLSIIMQPSVKIFTGNSNPELAGKIAKKYGGNLGKLTIQKFSDGEFQPVYLESIRGDNVFLIQGTNAPTENLMELLLMIDAAKRASAGYITAVIPYFGFARQDRKDKPRVAIASKLVANLLTSAGANRVITMDLHAPQIQGFFDIPVDHLDSSAIFIPYIETLKLENLTFASPDVGSTNRVREVASYFNAEMVICDKHRKRANEIASMVVIGEVKDRDVVLIDDICDTAGTLTKAAALLKEKGARTVRAFCTHPVFSGKAYENIENSVLEEMVVCDTINFHKASSKVKVLSVAELFAVAIRNMHENKSITSLFVHSNRKDR</sequence>
<keyword evidence="16" id="KW-0472">Membrane</keyword>
<keyword evidence="5" id="KW-0479">Metal-binding</keyword>
<comment type="pathway">
    <text evidence="2">Metabolic intermediate biosynthesis; 5-phospho-alpha-D-ribose 1-diphosphate biosynthesis; 5-phospho-alpha-D-ribose 1-diphosphate from D-ribose 5-phosphate (route I): step 1/1.</text>
</comment>
<dbReference type="EMBL" id="FMAR01000001">
    <property type="protein sequence ID" value="SCB87411.1"/>
    <property type="molecule type" value="Genomic_DNA"/>
</dbReference>
<dbReference type="Pfam" id="PF14572">
    <property type="entry name" value="Pribosyl_synth"/>
    <property type="match status" value="1"/>
</dbReference>
<dbReference type="GO" id="GO:0009156">
    <property type="term" value="P:ribonucleoside monophosphate biosynthetic process"/>
    <property type="evidence" value="ECO:0007669"/>
    <property type="project" value="InterPro"/>
</dbReference>
<dbReference type="FunFam" id="3.40.50.2020:FF:000001">
    <property type="entry name" value="Ribose-phosphate pyrophosphokinase"/>
    <property type="match status" value="1"/>
</dbReference>
<dbReference type="InterPro" id="IPR029057">
    <property type="entry name" value="PRTase-like"/>
</dbReference>
<dbReference type="InterPro" id="IPR000836">
    <property type="entry name" value="PRTase_dom"/>
</dbReference>
<evidence type="ECO:0000256" key="7">
    <source>
        <dbReference type="ARBA" id="ARBA00022741"/>
    </source>
</evidence>
<organism evidence="18 19">
    <name type="scientific">Chitinophaga costaii</name>
    <dbReference type="NCBI Taxonomy" id="1335309"/>
    <lineage>
        <taxon>Bacteria</taxon>
        <taxon>Pseudomonadati</taxon>
        <taxon>Bacteroidota</taxon>
        <taxon>Chitinophagia</taxon>
        <taxon>Chitinophagales</taxon>
        <taxon>Chitinophagaceae</taxon>
        <taxon>Chitinophaga</taxon>
    </lineage>
</organism>
<feature type="transmembrane region" description="Helical" evidence="16">
    <location>
        <begin position="12"/>
        <end position="34"/>
    </location>
</feature>
<comment type="function">
    <text evidence="13">Involved in the biosynthesis of the central metabolite phospho-alpha-D-ribosyl-1-pyrophosphate (PRPP) via the transfer of pyrophosphoryl group from ATP to 1-hydroxyl of ribose-5-phosphate (Rib-5-P).</text>
</comment>
<feature type="domain" description="Ribose-phosphate pyrophosphokinase N-terminal" evidence="17">
    <location>
        <begin position="46"/>
        <end position="161"/>
    </location>
</feature>
<protein>
    <recommendedName>
        <fullName evidence="15">Ribose-phosphate pyrophosphokinase</fullName>
        <ecNumber evidence="3">2.7.6.1</ecNumber>
    </recommendedName>
    <alternativeName>
        <fullName evidence="11">Phosphoribosyl pyrophosphate synthase</fullName>
    </alternativeName>
</protein>
<keyword evidence="9" id="KW-0067">ATP-binding</keyword>
<proteinExistence type="inferred from homology"/>
<keyword evidence="10" id="KW-0460">Magnesium</keyword>
<comment type="cofactor">
    <cofactor evidence="1">
        <name>Mg(2+)</name>
        <dbReference type="ChEBI" id="CHEBI:18420"/>
    </cofactor>
</comment>
<dbReference type="SMART" id="SM01400">
    <property type="entry name" value="Pribosyltran_N"/>
    <property type="match status" value="1"/>
</dbReference>
<evidence type="ECO:0000256" key="1">
    <source>
        <dbReference type="ARBA" id="ARBA00001946"/>
    </source>
</evidence>
<keyword evidence="19" id="KW-1185">Reference proteome</keyword>
<evidence type="ECO:0000259" key="17">
    <source>
        <dbReference type="Pfam" id="PF13793"/>
    </source>
</evidence>
<evidence type="ECO:0000256" key="15">
    <source>
        <dbReference type="ARBA" id="ARBA00069492"/>
    </source>
</evidence>
<evidence type="ECO:0000256" key="3">
    <source>
        <dbReference type="ARBA" id="ARBA00013247"/>
    </source>
</evidence>
<evidence type="ECO:0000313" key="18">
    <source>
        <dbReference type="EMBL" id="SCB87411.1"/>
    </source>
</evidence>
<keyword evidence="16" id="KW-1133">Transmembrane helix</keyword>
<comment type="catalytic activity">
    <reaction evidence="12">
        <text>D-ribose 5-phosphate + ATP = 5-phospho-alpha-D-ribose 1-diphosphate + AMP + H(+)</text>
        <dbReference type="Rhea" id="RHEA:15609"/>
        <dbReference type="ChEBI" id="CHEBI:15378"/>
        <dbReference type="ChEBI" id="CHEBI:30616"/>
        <dbReference type="ChEBI" id="CHEBI:58017"/>
        <dbReference type="ChEBI" id="CHEBI:78346"/>
        <dbReference type="ChEBI" id="CHEBI:456215"/>
        <dbReference type="EC" id="2.7.6.1"/>
    </reaction>
</comment>
<dbReference type="InterPro" id="IPR005946">
    <property type="entry name" value="Rib-P_diPkinase"/>
</dbReference>
<evidence type="ECO:0000256" key="11">
    <source>
        <dbReference type="ARBA" id="ARBA00029942"/>
    </source>
</evidence>
<evidence type="ECO:0000256" key="2">
    <source>
        <dbReference type="ARBA" id="ARBA00004996"/>
    </source>
</evidence>
<dbReference type="GO" id="GO:0005524">
    <property type="term" value="F:ATP binding"/>
    <property type="evidence" value="ECO:0007669"/>
    <property type="project" value="UniProtKB-KW"/>
</dbReference>
<dbReference type="AlphaFoldDB" id="A0A1C3ZYL5"/>
<evidence type="ECO:0000256" key="8">
    <source>
        <dbReference type="ARBA" id="ARBA00022777"/>
    </source>
</evidence>